<evidence type="ECO:0000259" key="2">
    <source>
        <dbReference type="PROSITE" id="PS50994"/>
    </source>
</evidence>
<dbReference type="STRING" id="1799789.AX660_02110"/>
<dbReference type="OrthoDB" id="501284at2"/>
<gene>
    <name evidence="3" type="ORF">AX660_02110</name>
</gene>
<feature type="region of interest" description="Disordered" evidence="1">
    <location>
        <begin position="708"/>
        <end position="733"/>
    </location>
</feature>
<dbReference type="InterPro" id="IPR001584">
    <property type="entry name" value="Integrase_cat-core"/>
</dbReference>
<dbReference type="Gene3D" id="3.30.420.10">
    <property type="entry name" value="Ribonuclease H-like superfamily/Ribonuclease H"/>
    <property type="match status" value="1"/>
</dbReference>
<dbReference type="RefSeq" id="WP_068381777.1">
    <property type="nucleotide sequence ID" value="NZ_LSNE01000017.1"/>
</dbReference>
<evidence type="ECO:0000313" key="3">
    <source>
        <dbReference type="EMBL" id="KXI27042.1"/>
    </source>
</evidence>
<feature type="domain" description="Integrase catalytic" evidence="2">
    <location>
        <begin position="299"/>
        <end position="519"/>
    </location>
</feature>
<keyword evidence="4" id="KW-1185">Reference proteome</keyword>
<proteinExistence type="predicted"/>
<feature type="compositionally biased region" description="Basic and acidic residues" evidence="1">
    <location>
        <begin position="717"/>
        <end position="733"/>
    </location>
</feature>
<dbReference type="GO" id="GO:0003676">
    <property type="term" value="F:nucleic acid binding"/>
    <property type="evidence" value="ECO:0007669"/>
    <property type="project" value="InterPro"/>
</dbReference>
<comment type="caution">
    <text evidence="3">The sequence shown here is derived from an EMBL/GenBank/DDBJ whole genome shotgun (WGS) entry which is preliminary data.</text>
</comment>
<organism evidence="3 4">
    <name type="scientific">Paraglaciecola hydrolytica</name>
    <dbReference type="NCBI Taxonomy" id="1799789"/>
    <lineage>
        <taxon>Bacteria</taxon>
        <taxon>Pseudomonadati</taxon>
        <taxon>Pseudomonadota</taxon>
        <taxon>Gammaproteobacteria</taxon>
        <taxon>Alteromonadales</taxon>
        <taxon>Alteromonadaceae</taxon>
        <taxon>Paraglaciecola</taxon>
    </lineage>
</organism>
<evidence type="ECO:0000256" key="1">
    <source>
        <dbReference type="SAM" id="MobiDB-lite"/>
    </source>
</evidence>
<dbReference type="AlphaFoldDB" id="A0A148KL34"/>
<evidence type="ECO:0000313" key="4">
    <source>
        <dbReference type="Proteomes" id="UP000070299"/>
    </source>
</evidence>
<accession>A0A148KL34</accession>
<dbReference type="InterPro" id="IPR012337">
    <property type="entry name" value="RNaseH-like_sf"/>
</dbReference>
<name>A0A148KL34_9ALTE</name>
<sequence>MFEGLQLVNEKEGFNYFICAFHKYLKKVALADVLQLQNNLNVKKPKTFSFDEFNSLKNKQNTTSVRFIFPVELSMTDTEIIRKHSVSWVTFKQSRLSKIKSLLNDDTVQQYLFGDGIADKIQRLIDDGSEWKTAGAFYNAFNKYIVFGCVENAFLPFGFKHCGSKYLHIEKPGEKNVKRGRNGKDNRNSVRNYRGITNWDKANIFKLLAYFKGNSIKFTKAFAHRVYQNEFEAIIRTENTPNGPLERLLVLDSKDCISKQSFYRHLNNLISREDLLRLKFGDVTYDKDWKPRFERAREGVIGPSYRFEVDATIIDIYIRYSYDTSNRFSVGRPVVYFVVDVYTTMIVGYYIGFHGPDWIGAAEAMVHACLPKEEHCAKYGIYLKKNEWPCFHIPFQLTADNGSEYSLNHLEPMLQSLLKLRTVNFVAVYHGDMKGIVERRFGIIQNFTIHYSPGAIIDLNREDIHPSNNAVFDLSSLHKIIIRDILHHNNTSKRTYLLNKRDAQNDVGITPRDLWISNIDAEMNGGNPTLCANDYMLVRWAFLLKAEASVRDGAIHFNKLQYDSQYAHKNLWYIRAKATGAFKIKVGWTRTTCNFIFFQTDDGTYVQFSLKKDDHCERFADESWDMVMHRQYQELCQEAELEQFEKEERIAKEWEIKKVLAEQLDELMSAPENTRKSIQPGIRARQAIQRQIDLFNVASEIQNTFQNSNLSSSTISKSEDKASPTDRGLYDAD</sequence>
<protein>
    <recommendedName>
        <fullName evidence="2">Integrase catalytic domain-containing protein</fullName>
    </recommendedName>
</protein>
<reference evidence="4" key="1">
    <citation type="submission" date="2016-02" db="EMBL/GenBank/DDBJ databases">
        <authorList>
            <person name="Schultz-Johansen M."/>
            <person name="Glaring M.A."/>
            <person name="Bech P.K."/>
            <person name="Stougaard P."/>
        </authorList>
    </citation>
    <scope>NUCLEOTIDE SEQUENCE [LARGE SCALE GENOMIC DNA]</scope>
    <source>
        <strain evidence="4">S66</strain>
    </source>
</reference>
<dbReference type="EMBL" id="LSNE01000017">
    <property type="protein sequence ID" value="KXI27042.1"/>
    <property type="molecule type" value="Genomic_DNA"/>
</dbReference>
<dbReference type="SUPFAM" id="SSF53098">
    <property type="entry name" value="Ribonuclease H-like"/>
    <property type="match status" value="1"/>
</dbReference>
<dbReference type="Proteomes" id="UP000070299">
    <property type="component" value="Unassembled WGS sequence"/>
</dbReference>
<dbReference type="PROSITE" id="PS50994">
    <property type="entry name" value="INTEGRASE"/>
    <property type="match status" value="1"/>
</dbReference>
<dbReference type="InterPro" id="IPR036397">
    <property type="entry name" value="RNaseH_sf"/>
</dbReference>
<dbReference type="GO" id="GO:0015074">
    <property type="term" value="P:DNA integration"/>
    <property type="evidence" value="ECO:0007669"/>
    <property type="project" value="InterPro"/>
</dbReference>